<dbReference type="InterPro" id="IPR005339">
    <property type="entry name" value="GINS_Psf1"/>
</dbReference>
<keyword evidence="10" id="KW-1185">Reference proteome</keyword>
<dbReference type="InterPro" id="IPR021151">
    <property type="entry name" value="GINS_A"/>
</dbReference>
<comment type="subcellular location">
    <subcellularLocation>
        <location evidence="1 6">Nucleus</location>
    </subcellularLocation>
</comment>
<dbReference type="OrthoDB" id="9975758at2759"/>
<dbReference type="Gene3D" id="1.20.58.1030">
    <property type="match status" value="1"/>
</dbReference>
<dbReference type="PANTHER" id="PTHR12914:SF2">
    <property type="entry name" value="DNA REPLICATION COMPLEX GINS PROTEIN PSF1"/>
    <property type="match status" value="1"/>
</dbReference>
<evidence type="ECO:0000256" key="6">
    <source>
        <dbReference type="RuleBase" id="RU368085"/>
    </source>
</evidence>
<sequence length="511" mass="57124">MSVVPRPPSRSSESEETDHIRVFSPDTNAPVLSVGRVDYDALLGSWDIVYSTLPLWRNKKNVCITYALVPGFPASDRLDDLVEYHASVYVDSRKTPRRAIRGIDRRELPSGIKDLSTVNGVHWRWRGKGFLMPITSDWQILGLHLAKEHPLPPDRDEWIVSYFQATLFSPAGLDIYARTGSPPVDSERMDKIIKALQSVEDTTVAKLAKDIFPISHDLPTTQDTAARAIGNSDTAHDAKATSAPTHDKVAAATADRKHDPTICSDIISPSVWPRACCQSEQADHMIVAHLAQRVSLSVAMRPRCAILTPLHHARILVTLPSMSRVSRRAHFGLSGRLEIFREMLCDDAHKLVAEAKRAQQTDLLRTYNSELVRLIQREARQLGEQITAGEEVFSQIERDEGQMASIVVSALAMQRNKRCLFAYHRSRLNKIKQLFWDEGATTSQLLGQEEGLRKELSPAEVEFIKDYAALVHRRKISMCKSASSKTLATLKRRRAPSISARTTSSLSNGQT</sequence>
<dbReference type="CDD" id="cd11710">
    <property type="entry name" value="GINS_A_psf1"/>
    <property type="match status" value="1"/>
</dbReference>
<dbReference type="SUPFAM" id="SSF158573">
    <property type="entry name" value="GINS helical bundle-like"/>
    <property type="match status" value="1"/>
</dbReference>
<evidence type="ECO:0000256" key="3">
    <source>
        <dbReference type="ARBA" id="ARBA00015143"/>
    </source>
</evidence>
<evidence type="ECO:0000256" key="4">
    <source>
        <dbReference type="ARBA" id="ARBA00022705"/>
    </source>
</evidence>
<evidence type="ECO:0000256" key="7">
    <source>
        <dbReference type="SAM" id="MobiDB-lite"/>
    </source>
</evidence>
<evidence type="ECO:0000256" key="2">
    <source>
        <dbReference type="ARBA" id="ARBA00006677"/>
    </source>
</evidence>
<evidence type="ECO:0000313" key="10">
    <source>
        <dbReference type="Proteomes" id="UP000009131"/>
    </source>
</evidence>
<evidence type="ECO:0000256" key="5">
    <source>
        <dbReference type="ARBA" id="ARBA00023242"/>
    </source>
</evidence>
<dbReference type="STRING" id="764103.G7E945"/>
<keyword evidence="5 6" id="KW-0539">Nucleus</keyword>
<dbReference type="HOGENOM" id="CLU_533260_0_0_1"/>
<keyword evidence="4 6" id="KW-0235">DNA replication</keyword>
<feature type="region of interest" description="Disordered" evidence="7">
    <location>
        <begin position="491"/>
        <end position="511"/>
    </location>
</feature>
<comment type="caution">
    <text evidence="9">The sequence shown here is derived from an EMBL/GenBank/DDBJ whole genome shotgun (WGS) entry which is preliminary data.</text>
</comment>
<comment type="subunit">
    <text evidence="6">Component of the GINS complex.</text>
</comment>
<dbReference type="GO" id="GO:0000811">
    <property type="term" value="C:GINS complex"/>
    <property type="evidence" value="ECO:0007669"/>
    <property type="project" value="UniProtKB-UniRule"/>
</dbReference>
<dbReference type="InterPro" id="IPR036224">
    <property type="entry name" value="GINS_bundle-like_dom_sf"/>
</dbReference>
<accession>G7E945</accession>
<gene>
    <name evidence="9" type="primary">Mo06366</name>
    <name evidence="9" type="ORF">E5Q_06366</name>
</gene>
<name>G7E945_MIXOS</name>
<comment type="function">
    <text evidence="6">Required for correct functioning of the GINS complex, a complex that plays an essential role in the initiation of DNA replication, and progression of DNA replication forks. GINS complex seems to bind preferentially to single-stranded DNA.</text>
</comment>
<dbReference type="EMBL" id="BABT02000220">
    <property type="protein sequence ID" value="GAA99663.1"/>
    <property type="molecule type" value="Genomic_DNA"/>
</dbReference>
<organism evidence="9 10">
    <name type="scientific">Mixia osmundae (strain CBS 9802 / IAM 14324 / JCM 22182 / KY 12970)</name>
    <dbReference type="NCBI Taxonomy" id="764103"/>
    <lineage>
        <taxon>Eukaryota</taxon>
        <taxon>Fungi</taxon>
        <taxon>Dikarya</taxon>
        <taxon>Basidiomycota</taxon>
        <taxon>Pucciniomycotina</taxon>
        <taxon>Mixiomycetes</taxon>
        <taxon>Mixiales</taxon>
        <taxon>Mixiaceae</taxon>
        <taxon>Mixia</taxon>
    </lineage>
</organism>
<evidence type="ECO:0000259" key="8">
    <source>
        <dbReference type="Pfam" id="PF05916"/>
    </source>
</evidence>
<evidence type="ECO:0000256" key="1">
    <source>
        <dbReference type="ARBA" id="ARBA00004123"/>
    </source>
</evidence>
<dbReference type="InParanoid" id="G7E945"/>
<proteinExistence type="inferred from homology"/>
<feature type="domain" description="GINS subunit" evidence="8">
    <location>
        <begin position="410"/>
        <end position="472"/>
    </location>
</feature>
<dbReference type="Proteomes" id="UP000009131">
    <property type="component" value="Unassembled WGS sequence"/>
</dbReference>
<protein>
    <recommendedName>
        <fullName evidence="3 6">DNA replication complex GINS protein PSF1</fullName>
    </recommendedName>
</protein>
<comment type="similarity">
    <text evidence="2 6">Belongs to the GINS1/PSF1 family.</text>
</comment>
<dbReference type="RefSeq" id="XP_014568874.1">
    <property type="nucleotide sequence ID" value="XM_014713388.1"/>
</dbReference>
<dbReference type="eggNOG" id="ENOG502S4MS">
    <property type="taxonomic scope" value="Eukaryota"/>
</dbReference>
<dbReference type="AlphaFoldDB" id="G7E945"/>
<feature type="compositionally biased region" description="Polar residues" evidence="7">
    <location>
        <begin position="499"/>
        <end position="511"/>
    </location>
</feature>
<dbReference type="Pfam" id="PF05916">
    <property type="entry name" value="Sld5"/>
    <property type="match status" value="1"/>
</dbReference>
<dbReference type="GO" id="GO:1902983">
    <property type="term" value="P:DNA strand elongation involved in mitotic DNA replication"/>
    <property type="evidence" value="ECO:0007669"/>
    <property type="project" value="TreeGrafter"/>
</dbReference>
<reference evidence="9 10" key="2">
    <citation type="journal article" date="2012" name="Open Biol.">
        <title>Characteristics of nucleosomes and linker DNA regions on the genome of the basidiomycete Mixia osmundae revealed by mono- and dinucleosome mapping.</title>
        <authorList>
            <person name="Nishida H."/>
            <person name="Kondo S."/>
            <person name="Matsumoto T."/>
            <person name="Suzuki Y."/>
            <person name="Yoshikawa H."/>
            <person name="Taylor T.D."/>
            <person name="Sugiyama J."/>
        </authorList>
    </citation>
    <scope>NUCLEOTIDE SEQUENCE [LARGE SCALE GENOMIC DNA]</scope>
    <source>
        <strain evidence="10">CBS 9802 / IAM 14324 / JCM 22182 / KY 12970</strain>
    </source>
</reference>
<evidence type="ECO:0000313" key="9">
    <source>
        <dbReference type="EMBL" id="GAA99663.1"/>
    </source>
</evidence>
<dbReference type="PANTHER" id="PTHR12914">
    <property type="entry name" value="PARTNER OF SLD5"/>
    <property type="match status" value="1"/>
</dbReference>
<reference evidence="9 10" key="1">
    <citation type="journal article" date="2011" name="J. Gen. Appl. Microbiol.">
        <title>Draft genome sequencing of the enigmatic basidiomycete Mixia osmundae.</title>
        <authorList>
            <person name="Nishida H."/>
            <person name="Nagatsuka Y."/>
            <person name="Sugiyama J."/>
        </authorList>
    </citation>
    <scope>NUCLEOTIDE SEQUENCE [LARGE SCALE GENOMIC DNA]</scope>
    <source>
        <strain evidence="10">CBS 9802 / IAM 14324 / JCM 22182 / KY 12970</strain>
    </source>
</reference>